<name>A0A2A6M5A5_RHIFR</name>
<dbReference type="AlphaFoldDB" id="A0A2A6M5A5"/>
<evidence type="ECO:0000313" key="2">
    <source>
        <dbReference type="Proteomes" id="UP000220353"/>
    </source>
</evidence>
<dbReference type="EMBL" id="NWTC01000002">
    <property type="protein sequence ID" value="PDT49750.1"/>
    <property type="molecule type" value="Genomic_DNA"/>
</dbReference>
<comment type="caution">
    <text evidence="1">The sequence shown here is derived from an EMBL/GenBank/DDBJ whole genome shotgun (WGS) entry which is preliminary data.</text>
</comment>
<protein>
    <submittedName>
        <fullName evidence="1">Uncharacterized protein</fullName>
    </submittedName>
</protein>
<evidence type="ECO:0000313" key="1">
    <source>
        <dbReference type="EMBL" id="PDT49750.1"/>
    </source>
</evidence>
<proteinExistence type="predicted"/>
<dbReference type="RefSeq" id="WP_042775956.1">
    <property type="nucleotide sequence ID" value="NZ_NWTC01000002.1"/>
</dbReference>
<accession>A0A2A6M5A5</accession>
<organism evidence="1 2">
    <name type="scientific">Rhizobium fredii</name>
    <name type="common">Sinorhizobium fredii</name>
    <dbReference type="NCBI Taxonomy" id="380"/>
    <lineage>
        <taxon>Bacteria</taxon>
        <taxon>Pseudomonadati</taxon>
        <taxon>Pseudomonadota</taxon>
        <taxon>Alphaproteobacteria</taxon>
        <taxon>Hyphomicrobiales</taxon>
        <taxon>Rhizobiaceae</taxon>
        <taxon>Sinorhizobium/Ensifer group</taxon>
        <taxon>Sinorhizobium</taxon>
    </lineage>
</organism>
<reference evidence="1 2" key="1">
    <citation type="submission" date="2017-09" db="EMBL/GenBank/DDBJ databases">
        <title>Comparative genomics of rhizobia isolated from Phaseolus vulgaris in China.</title>
        <authorList>
            <person name="Tong W."/>
        </authorList>
    </citation>
    <scope>NUCLEOTIDE SEQUENCE [LARGE SCALE GENOMIC DNA]</scope>
    <source>
        <strain evidence="1 2">PCH1</strain>
    </source>
</reference>
<gene>
    <name evidence="1" type="ORF">CO661_03600</name>
</gene>
<sequence length="108" mass="12238">MNASPNDLALIAVMRRYFLVKDETNALKQRLETARKDAGEEIDRFYDPRLNAPHADDILAWHRLRKEQEELMSLAAQWGRGGSIEACHIDKPAPAETVQMLGIHALTD</sequence>
<dbReference type="Proteomes" id="UP000220353">
    <property type="component" value="Unassembled WGS sequence"/>
</dbReference>